<proteinExistence type="predicted"/>
<dbReference type="OrthoDB" id="6432380at2759"/>
<reference evidence="1 2" key="1">
    <citation type="submission" date="2017-03" db="EMBL/GenBank/DDBJ databases">
        <title>Genome of the blue death feigning beetle - Asbolus verrucosus.</title>
        <authorList>
            <person name="Rider S.D."/>
        </authorList>
    </citation>
    <scope>NUCLEOTIDE SEQUENCE [LARGE SCALE GENOMIC DNA]</scope>
    <source>
        <strain evidence="1">Butters</strain>
        <tissue evidence="1">Head and leg muscle</tissue>
    </source>
</reference>
<gene>
    <name evidence="1" type="ORF">BDFB_008335</name>
</gene>
<comment type="caution">
    <text evidence="1">The sequence shown here is derived from an EMBL/GenBank/DDBJ whole genome shotgun (WGS) entry which is preliminary data.</text>
</comment>
<name>A0A482WDU3_ASBVE</name>
<sequence>MAKWENNWTTFIDKMLQMKLLHKDTRFLYVFTGIKHVVIETIKLLSIVQNQKEYLIPVDIHEKAKIVKCPGIEFFTVTVKIISRKKS</sequence>
<protein>
    <submittedName>
        <fullName evidence="1">Uncharacterized protein</fullName>
    </submittedName>
</protein>
<dbReference type="Proteomes" id="UP000292052">
    <property type="component" value="Unassembled WGS sequence"/>
</dbReference>
<organism evidence="1 2">
    <name type="scientific">Asbolus verrucosus</name>
    <name type="common">Desert ironclad beetle</name>
    <dbReference type="NCBI Taxonomy" id="1661398"/>
    <lineage>
        <taxon>Eukaryota</taxon>
        <taxon>Metazoa</taxon>
        <taxon>Ecdysozoa</taxon>
        <taxon>Arthropoda</taxon>
        <taxon>Hexapoda</taxon>
        <taxon>Insecta</taxon>
        <taxon>Pterygota</taxon>
        <taxon>Neoptera</taxon>
        <taxon>Endopterygota</taxon>
        <taxon>Coleoptera</taxon>
        <taxon>Polyphaga</taxon>
        <taxon>Cucujiformia</taxon>
        <taxon>Tenebrionidae</taxon>
        <taxon>Pimeliinae</taxon>
        <taxon>Asbolus</taxon>
    </lineage>
</organism>
<evidence type="ECO:0000313" key="1">
    <source>
        <dbReference type="EMBL" id="RZC42593.1"/>
    </source>
</evidence>
<evidence type="ECO:0000313" key="2">
    <source>
        <dbReference type="Proteomes" id="UP000292052"/>
    </source>
</evidence>
<dbReference type="STRING" id="1661398.A0A482WDU3"/>
<dbReference type="EMBL" id="QDEB01006825">
    <property type="protein sequence ID" value="RZC42593.1"/>
    <property type="molecule type" value="Genomic_DNA"/>
</dbReference>
<dbReference type="InterPro" id="IPR042104">
    <property type="entry name" value="PKS_dehydratase_sf"/>
</dbReference>
<accession>A0A482WDU3</accession>
<keyword evidence="2" id="KW-1185">Reference proteome</keyword>
<dbReference type="Gene3D" id="3.10.129.110">
    <property type="entry name" value="Polyketide synthase dehydratase"/>
    <property type="match status" value="1"/>
</dbReference>
<dbReference type="AlphaFoldDB" id="A0A482WDU3"/>